<dbReference type="Pfam" id="PF02775">
    <property type="entry name" value="TPP_enzyme_C"/>
    <property type="match status" value="1"/>
</dbReference>
<comment type="cofactor">
    <cofactor evidence="6">
        <name>thiamine diphosphate</name>
        <dbReference type="ChEBI" id="CHEBI:58937"/>
    </cofactor>
    <text evidence="6">Binds 1 thiamine pyrophosphate per subunit.</text>
</comment>
<protein>
    <recommendedName>
        <fullName evidence="6">2-succinyl-5-enolpyruvyl-6-hydroxy-3-cyclohexene-1-carboxylate synthase</fullName>
        <shortName evidence="6">SEPHCHC synthase</shortName>
        <ecNumber evidence="6">2.2.1.9</ecNumber>
    </recommendedName>
    <alternativeName>
        <fullName evidence="6">Menaquinone biosynthesis protein MenD</fullName>
    </alternativeName>
</protein>
<name>A0A9E8NH91_9BACT</name>
<dbReference type="InterPro" id="IPR011766">
    <property type="entry name" value="TPP_enzyme_TPP-bd"/>
</dbReference>
<feature type="domain" description="Menaquinone biosynthesis protein MenD middle" evidence="9">
    <location>
        <begin position="203"/>
        <end position="332"/>
    </location>
</feature>
<dbReference type="PIRSF" id="PIRSF004983">
    <property type="entry name" value="MenD"/>
    <property type="match status" value="1"/>
</dbReference>
<dbReference type="Pfam" id="PF16582">
    <property type="entry name" value="TPP_enzyme_M_2"/>
    <property type="match status" value="1"/>
</dbReference>
<gene>
    <name evidence="6 10" type="primary">menD</name>
    <name evidence="10" type="ORF">ON006_09865</name>
</gene>
<dbReference type="GO" id="GO:0030976">
    <property type="term" value="F:thiamine pyrophosphate binding"/>
    <property type="evidence" value="ECO:0007669"/>
    <property type="project" value="UniProtKB-UniRule"/>
</dbReference>
<sequence>MAILQPLIDLAAICFEKGIRHVVISPGSRSAALTLAFVRHGGFRIHTCMDERPAGFIGMGIAQQTGVPVVLVCTSGSAAYNFAPAVSEAFFQQIPLIVLTADRPKEWQHQYDGQTIYQSEIYGKHVKRSFEISPDYAHSDVQWAINRITNEAVNVAGTAPLGPVHINVPIREPFYPKESDELLRSDSIRIIQRQRSEAGLSTETWHELLDEWDDSSRILIAGGQQRSSEELNQVLARITEEWDIPVVGDCITNLGANDQFVRHHDLFLGGENSAELRPDLLVTFGLSFISKELKQFLRRNPPLRHWHISEDIFLADPTQSMTRQIPVSATYFFKNLYEKIDYQLFTQNSEPENDSSYLTIWRQKEVLSRNLKRNYLQNLTSLNDLTSIDVFFKVLNAQIQLHIANSMSIRYVNVLGADIGNAKIFSNRGTSGIDGCVSTAIGAAMVNDQPTFLIVGDVAFLYDRNGLLIKELPQNLKIIVINNSGGNIFRMIDGPTGLSELENYFETRHSFTAKRTCEDSGIQYFSVNEFEALEKVVAEFTRSQGLGLLEVFTDPYENERVWKELKRLGRES</sequence>
<comment type="function">
    <text evidence="6">Catalyzes the thiamine diphosphate-dependent decarboxylation of 2-oxoglutarate and the subsequent addition of the resulting succinic semialdehyde-thiamine pyrophosphate anion to isochorismate to yield 2-succinyl-5-enolpyruvyl-6-hydroxy-3-cyclohexene-1-carboxylate (SEPHCHC).</text>
</comment>
<comment type="subunit">
    <text evidence="6">Homodimer.</text>
</comment>
<accession>A0A9E8NH91</accession>
<dbReference type="NCBIfam" id="TIGR00173">
    <property type="entry name" value="menD"/>
    <property type="match status" value="1"/>
</dbReference>
<dbReference type="Pfam" id="PF02776">
    <property type="entry name" value="TPP_enzyme_N"/>
    <property type="match status" value="1"/>
</dbReference>
<dbReference type="HAMAP" id="MF_01659">
    <property type="entry name" value="MenD"/>
    <property type="match status" value="1"/>
</dbReference>
<keyword evidence="4 6" id="KW-0786">Thiamine pyrophosphate</keyword>
<comment type="pathway">
    <text evidence="6">Quinol/quinone metabolism; menaquinone biosynthesis.</text>
</comment>
<dbReference type="GO" id="GO:0070204">
    <property type="term" value="F:2-succinyl-5-enolpyruvyl-6-hydroxy-3-cyclohexene-1-carboxylic-acid synthase activity"/>
    <property type="evidence" value="ECO:0007669"/>
    <property type="project" value="UniProtKB-UniRule"/>
</dbReference>
<keyword evidence="5 6" id="KW-0464">Manganese</keyword>
<dbReference type="CDD" id="cd02009">
    <property type="entry name" value="TPP_SHCHC_synthase"/>
    <property type="match status" value="1"/>
</dbReference>
<dbReference type="PANTHER" id="PTHR42916">
    <property type="entry name" value="2-SUCCINYL-5-ENOLPYRUVYL-6-HYDROXY-3-CYCLOHEXENE-1-CARBOXYLATE SYNTHASE"/>
    <property type="match status" value="1"/>
</dbReference>
<dbReference type="InterPro" id="IPR029061">
    <property type="entry name" value="THDP-binding"/>
</dbReference>
<dbReference type="EMBL" id="CP112998">
    <property type="protein sequence ID" value="WAC14247.1"/>
    <property type="molecule type" value="Genomic_DNA"/>
</dbReference>
<dbReference type="GO" id="GO:0030145">
    <property type="term" value="F:manganese ion binding"/>
    <property type="evidence" value="ECO:0007669"/>
    <property type="project" value="UniProtKB-UniRule"/>
</dbReference>
<dbReference type="Gene3D" id="3.40.50.970">
    <property type="match status" value="2"/>
</dbReference>
<dbReference type="GO" id="GO:0009234">
    <property type="term" value="P:menaquinone biosynthetic process"/>
    <property type="evidence" value="ECO:0007669"/>
    <property type="project" value="UniProtKB-UniRule"/>
</dbReference>
<dbReference type="KEGG" id="dpf:ON006_09865"/>
<evidence type="ECO:0000256" key="1">
    <source>
        <dbReference type="ARBA" id="ARBA00022679"/>
    </source>
</evidence>
<comment type="catalytic activity">
    <reaction evidence="6">
        <text>isochorismate + 2-oxoglutarate + H(+) = 5-enolpyruvoyl-6-hydroxy-2-succinyl-cyclohex-3-ene-1-carboxylate + CO2</text>
        <dbReference type="Rhea" id="RHEA:25593"/>
        <dbReference type="ChEBI" id="CHEBI:15378"/>
        <dbReference type="ChEBI" id="CHEBI:16526"/>
        <dbReference type="ChEBI" id="CHEBI:16810"/>
        <dbReference type="ChEBI" id="CHEBI:29780"/>
        <dbReference type="ChEBI" id="CHEBI:58818"/>
        <dbReference type="EC" id="2.2.1.9"/>
    </reaction>
</comment>
<dbReference type="PANTHER" id="PTHR42916:SF1">
    <property type="entry name" value="PROTEIN PHYLLO, CHLOROPLASTIC"/>
    <property type="match status" value="1"/>
</dbReference>
<dbReference type="InterPro" id="IPR032264">
    <property type="entry name" value="MenD_middle"/>
</dbReference>
<dbReference type="GO" id="GO:0000287">
    <property type="term" value="F:magnesium ion binding"/>
    <property type="evidence" value="ECO:0007669"/>
    <property type="project" value="UniProtKB-UniRule"/>
</dbReference>
<evidence type="ECO:0000256" key="3">
    <source>
        <dbReference type="ARBA" id="ARBA00022842"/>
    </source>
</evidence>
<evidence type="ECO:0000313" key="10">
    <source>
        <dbReference type="EMBL" id="WAC14247.1"/>
    </source>
</evidence>
<feature type="domain" description="Thiamine pyrophosphate enzyme TPP-binding" evidence="7">
    <location>
        <begin position="436"/>
        <end position="551"/>
    </location>
</feature>
<dbReference type="InterPro" id="IPR004433">
    <property type="entry name" value="MenaQ_synth_MenD"/>
</dbReference>
<evidence type="ECO:0000259" key="7">
    <source>
        <dbReference type="Pfam" id="PF02775"/>
    </source>
</evidence>
<comment type="pathway">
    <text evidence="6">Quinol/quinone metabolism; 1,4-dihydroxy-2-naphthoate biosynthesis; 1,4-dihydroxy-2-naphthoate from chorismate: step 2/7.</text>
</comment>
<comment type="cofactor">
    <cofactor evidence="6">
        <name>Mg(2+)</name>
        <dbReference type="ChEBI" id="CHEBI:18420"/>
    </cofactor>
    <cofactor evidence="6">
        <name>Mn(2+)</name>
        <dbReference type="ChEBI" id="CHEBI:29035"/>
    </cofactor>
</comment>
<dbReference type="InterPro" id="IPR012001">
    <property type="entry name" value="Thiamin_PyroP_enz_TPP-bd_dom"/>
</dbReference>
<keyword evidence="2 6" id="KW-0479">Metal-binding</keyword>
<keyword evidence="3 6" id="KW-0460">Magnesium</keyword>
<evidence type="ECO:0000259" key="8">
    <source>
        <dbReference type="Pfam" id="PF02776"/>
    </source>
</evidence>
<dbReference type="Proteomes" id="UP001164653">
    <property type="component" value="Chromosome"/>
</dbReference>
<comment type="similarity">
    <text evidence="6">Belongs to the TPP enzyme family. MenD subfamily.</text>
</comment>
<keyword evidence="11" id="KW-1185">Reference proteome</keyword>
<evidence type="ECO:0000256" key="4">
    <source>
        <dbReference type="ARBA" id="ARBA00023052"/>
    </source>
</evidence>
<dbReference type="Gene3D" id="3.40.50.1220">
    <property type="entry name" value="TPP-binding domain"/>
    <property type="match status" value="1"/>
</dbReference>
<evidence type="ECO:0000256" key="2">
    <source>
        <dbReference type="ARBA" id="ARBA00022723"/>
    </source>
</evidence>
<evidence type="ECO:0000313" key="11">
    <source>
        <dbReference type="Proteomes" id="UP001164653"/>
    </source>
</evidence>
<dbReference type="EC" id="2.2.1.9" evidence="6"/>
<evidence type="ECO:0000259" key="9">
    <source>
        <dbReference type="Pfam" id="PF16582"/>
    </source>
</evidence>
<dbReference type="AlphaFoldDB" id="A0A9E8NH91"/>
<reference evidence="10" key="1">
    <citation type="submission" date="2022-11" db="EMBL/GenBank/DDBJ databases">
        <title>Dyadobacter pollutisoli sp. nov., isolated from plastic dumped soil.</title>
        <authorList>
            <person name="Kim J.M."/>
            <person name="Kim K.R."/>
            <person name="Lee J.K."/>
            <person name="Hao L."/>
            <person name="Jeon C.O."/>
        </authorList>
    </citation>
    <scope>NUCLEOTIDE SEQUENCE</scope>
    <source>
        <strain evidence="10">U1</strain>
    </source>
</reference>
<evidence type="ECO:0000256" key="6">
    <source>
        <dbReference type="HAMAP-Rule" id="MF_01659"/>
    </source>
</evidence>
<dbReference type="CDD" id="cd07037">
    <property type="entry name" value="TPP_PYR_MenD"/>
    <property type="match status" value="1"/>
</dbReference>
<dbReference type="SUPFAM" id="SSF52518">
    <property type="entry name" value="Thiamin diphosphate-binding fold (THDP-binding)"/>
    <property type="match status" value="2"/>
</dbReference>
<keyword evidence="1 6" id="KW-0808">Transferase</keyword>
<organism evidence="10 11">
    <name type="scientific">Dyadobacter pollutisoli</name>
    <dbReference type="NCBI Taxonomy" id="2910158"/>
    <lineage>
        <taxon>Bacteria</taxon>
        <taxon>Pseudomonadati</taxon>
        <taxon>Bacteroidota</taxon>
        <taxon>Cytophagia</taxon>
        <taxon>Cytophagales</taxon>
        <taxon>Spirosomataceae</taxon>
        <taxon>Dyadobacter</taxon>
    </lineage>
</organism>
<feature type="domain" description="Thiamine pyrophosphate enzyme N-terminal TPP-binding" evidence="8">
    <location>
        <begin position="10"/>
        <end position="118"/>
    </location>
</feature>
<evidence type="ECO:0000256" key="5">
    <source>
        <dbReference type="ARBA" id="ARBA00023211"/>
    </source>
</evidence>
<dbReference type="RefSeq" id="WP_244824322.1">
    <property type="nucleotide sequence ID" value="NZ_CP112998.1"/>
</dbReference>
<keyword evidence="6" id="KW-0474">Menaquinone biosynthesis</keyword>
<proteinExistence type="inferred from homology"/>